<dbReference type="Pfam" id="PF00134">
    <property type="entry name" value="Cyclin_N"/>
    <property type="match status" value="1"/>
</dbReference>
<reference evidence="4" key="2">
    <citation type="journal article" date="2019" name="IMA Fungus">
        <title>Genome sequencing and comparison of five Tilletia species to identify candidate genes for the detection of regulated species infecting wheat.</title>
        <authorList>
            <person name="Nguyen H.D.T."/>
            <person name="Sultana T."/>
            <person name="Kesanakurti P."/>
            <person name="Hambleton S."/>
        </authorList>
    </citation>
    <scope>NUCLEOTIDE SEQUENCE</scope>
    <source>
        <strain evidence="4">DAOMC 236416</strain>
    </source>
</reference>
<dbReference type="PIRSF" id="PIRSF001771">
    <property type="entry name" value="Cyclin_A_B_D_E"/>
    <property type="match status" value="1"/>
</dbReference>
<dbReference type="CDD" id="cd00043">
    <property type="entry name" value="CYCLIN_SF"/>
    <property type="match status" value="1"/>
</dbReference>
<dbReference type="EMBL" id="LWDF02001320">
    <property type="protein sequence ID" value="KAE8239414.1"/>
    <property type="molecule type" value="Genomic_DNA"/>
</dbReference>
<dbReference type="Gene3D" id="1.10.472.10">
    <property type="entry name" value="Cyclin-like"/>
    <property type="match status" value="2"/>
</dbReference>
<accession>A0A8T8SFX1</accession>
<protein>
    <recommendedName>
        <fullName evidence="6">Cyclin N-terminal domain-containing protein</fullName>
    </recommendedName>
</protein>
<dbReference type="Proteomes" id="UP000077521">
    <property type="component" value="Unassembled WGS sequence"/>
</dbReference>
<gene>
    <name evidence="4" type="ORF">A4X13_0g8220</name>
</gene>
<evidence type="ECO:0000256" key="1">
    <source>
        <dbReference type="ARBA" id="ARBA00023127"/>
    </source>
</evidence>
<proteinExistence type="predicted"/>
<comment type="caution">
    <text evidence="4">The sequence shown here is derived from an EMBL/GenBank/DDBJ whole genome shotgun (WGS) entry which is preliminary data.</text>
</comment>
<dbReference type="InterPro" id="IPR006671">
    <property type="entry name" value="Cyclin_N"/>
</dbReference>
<dbReference type="Pfam" id="PF02984">
    <property type="entry name" value="Cyclin_C"/>
    <property type="match status" value="1"/>
</dbReference>
<name>A0A8T8SFX1_9BASI</name>
<dbReference type="InterPro" id="IPR036915">
    <property type="entry name" value="Cyclin-like_sf"/>
</dbReference>
<evidence type="ECO:0000259" key="2">
    <source>
        <dbReference type="Pfam" id="PF00134"/>
    </source>
</evidence>
<evidence type="ECO:0008006" key="6">
    <source>
        <dbReference type="Google" id="ProtNLM"/>
    </source>
</evidence>
<keyword evidence="5" id="KW-1185">Reference proteome</keyword>
<evidence type="ECO:0000313" key="5">
    <source>
        <dbReference type="Proteomes" id="UP000077521"/>
    </source>
</evidence>
<feature type="domain" description="Cyclin N-terminal" evidence="2">
    <location>
        <begin position="3"/>
        <end position="86"/>
    </location>
</feature>
<sequence length="212" mass="24357">MLLHSEILWLAVDIFHRFISSGAGPTISAYHTGLACLWLSAKVEGQHPHRYRLRHFARFIDDRGRTKRRMIHEEAQILAALQFRLSGFVPPPFWVGHISAAGGSDPFTLQIALVLVDTTVAEPYLWTWPPKELAAVAVLVACKMWHGQHWGPAHSTASGFQEHDLVDRGNMLLEYLRSDNYRSSYMYRKYKEEEHNHVGEHVRLWALNHTVI</sequence>
<dbReference type="AlphaFoldDB" id="A0A8T8SFX1"/>
<dbReference type="SUPFAM" id="SSF47954">
    <property type="entry name" value="Cyclin-like"/>
    <property type="match status" value="2"/>
</dbReference>
<dbReference type="InterPro" id="IPR004367">
    <property type="entry name" value="Cyclin_C-dom"/>
</dbReference>
<evidence type="ECO:0000313" key="4">
    <source>
        <dbReference type="EMBL" id="KAE8239414.1"/>
    </source>
</evidence>
<evidence type="ECO:0000259" key="3">
    <source>
        <dbReference type="Pfam" id="PF02984"/>
    </source>
</evidence>
<organism evidence="4 5">
    <name type="scientific">Tilletia indica</name>
    <dbReference type="NCBI Taxonomy" id="43049"/>
    <lineage>
        <taxon>Eukaryota</taxon>
        <taxon>Fungi</taxon>
        <taxon>Dikarya</taxon>
        <taxon>Basidiomycota</taxon>
        <taxon>Ustilaginomycotina</taxon>
        <taxon>Exobasidiomycetes</taxon>
        <taxon>Tilletiales</taxon>
        <taxon>Tilletiaceae</taxon>
        <taxon>Tilletia</taxon>
    </lineage>
</organism>
<keyword evidence="1" id="KW-0195">Cyclin</keyword>
<feature type="domain" description="Cyclin C-terminal" evidence="3">
    <location>
        <begin position="95"/>
        <end position="201"/>
    </location>
</feature>
<dbReference type="GO" id="GO:0016538">
    <property type="term" value="F:cyclin-dependent protein serine/threonine kinase regulator activity"/>
    <property type="evidence" value="ECO:0007669"/>
    <property type="project" value="InterPro"/>
</dbReference>
<dbReference type="GO" id="GO:0044772">
    <property type="term" value="P:mitotic cell cycle phase transition"/>
    <property type="evidence" value="ECO:0007669"/>
    <property type="project" value="InterPro"/>
</dbReference>
<reference evidence="4" key="1">
    <citation type="submission" date="2016-04" db="EMBL/GenBank/DDBJ databases">
        <authorList>
            <person name="Nguyen H.D."/>
            <person name="Samba Siva P."/>
            <person name="Cullis J."/>
            <person name="Levesque C.A."/>
            <person name="Hambleton S."/>
        </authorList>
    </citation>
    <scope>NUCLEOTIDE SEQUENCE</scope>
    <source>
        <strain evidence="4">DAOMC 236416</strain>
    </source>
</reference>
<dbReference type="InterPro" id="IPR046965">
    <property type="entry name" value="Cyclin_A/B-like"/>
</dbReference>